<feature type="coiled-coil region" evidence="4">
    <location>
        <begin position="283"/>
        <end position="377"/>
    </location>
</feature>
<dbReference type="PANTHER" id="PTHR23239:SF358">
    <property type="entry name" value="KERATIN, TYPE I CYTOSKELETAL 18"/>
    <property type="match status" value="1"/>
</dbReference>
<keyword evidence="2" id="KW-0403">Intermediate filament</keyword>
<feature type="domain" description="IF rod" evidence="6">
    <location>
        <begin position="73"/>
        <end position="385"/>
    </location>
</feature>
<dbReference type="FunFam" id="1.20.5.1160:FF:000002">
    <property type="entry name" value="Type I keratin 10"/>
    <property type="match status" value="1"/>
</dbReference>
<proteinExistence type="predicted"/>
<dbReference type="Gene3D" id="1.20.5.500">
    <property type="entry name" value="Single helix bin"/>
    <property type="match status" value="1"/>
</dbReference>
<sequence>MSVRYSNAPRSFSSMSASGTPALMGGRYSSNSMFGGAGGRGSRISMSTFQGVSSAPRPYAQQNSAVLVNGADDKGKMQDLNCRLDKYLSQVRTLEESNKKLEDQIKEELLKRGSQGTRDWSVYDEPLADLRGRIRDTTMDNAQLLLQIDNARLAADDFKVKFESELALRQGVEQDIAGLRKIIDDTNMCRLQLESQIEATQEELAFLRKNHEEDLANLRSQITNSNVSVELNAPKGQDMNETISKIRDQYEKTTQKSQEDTNAWFQDKFDKLTAEVSLNTEALQDGQTELTTLRREKQALEVDLQALHNMNHTLEDTLMDTQNRYGQKMTELNQQLRQLEAQLADLRAQAERQAGEYQALLNLKSKLEEEIADYHRLLGDDGQGDRVEFSLDQALQAAPPPQTRKRVIIVNQEIVDGKVVSRHQMEADAPNGSAEDEDEEEGTRSPPEQEVTSD</sequence>
<reference evidence="7" key="1">
    <citation type="submission" date="2021-01" db="EMBL/GenBank/DDBJ databases">
        <title>A chromosome-scale assembly of European eel, Anguilla anguilla.</title>
        <authorList>
            <person name="Henkel C."/>
            <person name="Jong-Raadsen S.A."/>
            <person name="Dufour S."/>
            <person name="Weltzien F.-A."/>
            <person name="Palstra A.P."/>
            <person name="Pelster B."/>
            <person name="Spaink H.P."/>
            <person name="Van Den Thillart G.E."/>
            <person name="Jansen H."/>
            <person name="Zahm M."/>
            <person name="Klopp C."/>
            <person name="Cedric C."/>
            <person name="Louis A."/>
            <person name="Berthelot C."/>
            <person name="Parey E."/>
            <person name="Roest Crollius H."/>
            <person name="Montfort J."/>
            <person name="Robinson-Rechavi M."/>
            <person name="Bucao C."/>
            <person name="Bouchez O."/>
            <person name="Gislard M."/>
            <person name="Lluch J."/>
            <person name="Milhes M."/>
            <person name="Lampietro C."/>
            <person name="Lopez Roques C."/>
            <person name="Donnadieu C."/>
            <person name="Braasch I."/>
            <person name="Desvignes T."/>
            <person name="Postlethwait J."/>
            <person name="Bobe J."/>
            <person name="Guiguen Y."/>
            <person name="Dirks R."/>
        </authorList>
    </citation>
    <scope>NUCLEOTIDE SEQUENCE</scope>
    <source>
        <strain evidence="7">Tag_6206</strain>
        <tissue evidence="7">Liver</tissue>
    </source>
</reference>
<evidence type="ECO:0000256" key="5">
    <source>
        <dbReference type="SAM" id="MobiDB-lite"/>
    </source>
</evidence>
<dbReference type="PROSITE" id="PS51842">
    <property type="entry name" value="IF_ROD_2"/>
    <property type="match status" value="1"/>
</dbReference>
<dbReference type="PRINTS" id="PR01248">
    <property type="entry name" value="TYPE1KERATIN"/>
</dbReference>
<feature type="region of interest" description="Disordered" evidence="5">
    <location>
        <begin position="419"/>
        <end position="454"/>
    </location>
</feature>
<dbReference type="SUPFAM" id="SSF64593">
    <property type="entry name" value="Intermediate filament protein, coiled coil region"/>
    <property type="match status" value="2"/>
</dbReference>
<name>A0A9D3LQJ4_ANGAN</name>
<dbReference type="GO" id="GO:0005198">
    <property type="term" value="F:structural molecule activity"/>
    <property type="evidence" value="ECO:0007669"/>
    <property type="project" value="InterPro"/>
</dbReference>
<evidence type="ECO:0000256" key="4">
    <source>
        <dbReference type="SAM" id="Coils"/>
    </source>
</evidence>
<dbReference type="EMBL" id="JAFIRN010000016">
    <property type="protein sequence ID" value="KAG5833784.1"/>
    <property type="molecule type" value="Genomic_DNA"/>
</dbReference>
<keyword evidence="3 4" id="KW-0175">Coiled coil</keyword>
<keyword evidence="1" id="KW-0416">Keratin</keyword>
<evidence type="ECO:0000256" key="2">
    <source>
        <dbReference type="ARBA" id="ARBA00022754"/>
    </source>
</evidence>
<evidence type="ECO:0000256" key="1">
    <source>
        <dbReference type="ARBA" id="ARBA00022744"/>
    </source>
</evidence>
<dbReference type="InterPro" id="IPR039008">
    <property type="entry name" value="IF_rod_dom"/>
</dbReference>
<dbReference type="Pfam" id="PF00038">
    <property type="entry name" value="Filament"/>
    <property type="match status" value="1"/>
</dbReference>
<evidence type="ECO:0000313" key="7">
    <source>
        <dbReference type="EMBL" id="KAG5833784.1"/>
    </source>
</evidence>
<dbReference type="Gene3D" id="1.20.5.1160">
    <property type="entry name" value="Vasodilator-stimulated phosphoprotein"/>
    <property type="match status" value="1"/>
</dbReference>
<comment type="caution">
    <text evidence="7">The sequence shown here is derived from an EMBL/GenBank/DDBJ whole genome shotgun (WGS) entry which is preliminary data.</text>
</comment>
<gene>
    <name evidence="7" type="ORF">ANANG_G00279550</name>
</gene>
<dbReference type="SMART" id="SM01391">
    <property type="entry name" value="Filament"/>
    <property type="match status" value="1"/>
</dbReference>
<dbReference type="Proteomes" id="UP001044222">
    <property type="component" value="Chromosome 16"/>
</dbReference>
<protein>
    <recommendedName>
        <fullName evidence="6">IF rod domain-containing protein</fullName>
    </recommendedName>
</protein>
<feature type="region of interest" description="Disordered" evidence="5">
    <location>
        <begin position="1"/>
        <end position="21"/>
    </location>
</feature>
<dbReference type="GO" id="GO:0005882">
    <property type="term" value="C:intermediate filament"/>
    <property type="evidence" value="ECO:0007669"/>
    <property type="project" value="UniProtKB-KW"/>
</dbReference>
<evidence type="ECO:0000256" key="3">
    <source>
        <dbReference type="ARBA" id="ARBA00023054"/>
    </source>
</evidence>
<dbReference type="AlphaFoldDB" id="A0A9D3LQJ4"/>
<dbReference type="InterPro" id="IPR002957">
    <property type="entry name" value="Keratin_I"/>
</dbReference>
<dbReference type="PANTHER" id="PTHR23239">
    <property type="entry name" value="INTERMEDIATE FILAMENT"/>
    <property type="match status" value="1"/>
</dbReference>
<evidence type="ECO:0000259" key="6">
    <source>
        <dbReference type="PROSITE" id="PS51842"/>
    </source>
</evidence>
<organism evidence="7 8">
    <name type="scientific">Anguilla anguilla</name>
    <name type="common">European freshwater eel</name>
    <name type="synonym">Muraena anguilla</name>
    <dbReference type="NCBI Taxonomy" id="7936"/>
    <lineage>
        <taxon>Eukaryota</taxon>
        <taxon>Metazoa</taxon>
        <taxon>Chordata</taxon>
        <taxon>Craniata</taxon>
        <taxon>Vertebrata</taxon>
        <taxon>Euteleostomi</taxon>
        <taxon>Actinopterygii</taxon>
        <taxon>Neopterygii</taxon>
        <taxon>Teleostei</taxon>
        <taxon>Anguilliformes</taxon>
        <taxon>Anguillidae</taxon>
        <taxon>Anguilla</taxon>
    </lineage>
</organism>
<feature type="compositionally biased region" description="Polar residues" evidence="5">
    <location>
        <begin position="1"/>
        <end position="19"/>
    </location>
</feature>
<keyword evidence="8" id="KW-1185">Reference proteome</keyword>
<dbReference type="Gene3D" id="1.20.5.170">
    <property type="match status" value="1"/>
</dbReference>
<feature type="coiled-coil region" evidence="4">
    <location>
        <begin position="190"/>
        <end position="228"/>
    </location>
</feature>
<accession>A0A9D3LQJ4</accession>
<evidence type="ECO:0000313" key="8">
    <source>
        <dbReference type="Proteomes" id="UP001044222"/>
    </source>
</evidence>
<feature type="coiled-coil region" evidence="4">
    <location>
        <begin position="77"/>
        <end position="111"/>
    </location>
</feature>